<dbReference type="InterPro" id="IPR045004">
    <property type="entry name" value="ECH_dom"/>
</dbReference>
<gene>
    <name evidence="4" type="ORF">Sjap_004372</name>
</gene>
<keyword evidence="5" id="KW-1185">Reference proteome</keyword>
<reference evidence="4 5" key="1">
    <citation type="submission" date="2024-01" db="EMBL/GenBank/DDBJ databases">
        <title>Genome assemblies of Stephania.</title>
        <authorList>
            <person name="Yang L."/>
        </authorList>
    </citation>
    <scope>NUCLEOTIDE SEQUENCE [LARGE SCALE GENOMIC DNA]</scope>
    <source>
        <strain evidence="4">QJT</strain>
        <tissue evidence="4">Leaf</tissue>
    </source>
</reference>
<dbReference type="InterPro" id="IPR029045">
    <property type="entry name" value="ClpP/crotonase-like_dom_sf"/>
</dbReference>
<dbReference type="EMBL" id="JBBNAE010000002">
    <property type="protein sequence ID" value="KAK9144469.1"/>
    <property type="molecule type" value="Genomic_DNA"/>
</dbReference>
<dbReference type="Gene3D" id="3.90.226.10">
    <property type="entry name" value="2-enoyl-CoA Hydratase, Chain A, domain 1"/>
    <property type="match status" value="2"/>
</dbReference>
<dbReference type="EC" id="3.1.2.4" evidence="2"/>
<organism evidence="4 5">
    <name type="scientific">Stephania japonica</name>
    <dbReference type="NCBI Taxonomy" id="461633"/>
    <lineage>
        <taxon>Eukaryota</taxon>
        <taxon>Viridiplantae</taxon>
        <taxon>Streptophyta</taxon>
        <taxon>Embryophyta</taxon>
        <taxon>Tracheophyta</taxon>
        <taxon>Spermatophyta</taxon>
        <taxon>Magnoliopsida</taxon>
        <taxon>Ranunculales</taxon>
        <taxon>Menispermaceae</taxon>
        <taxon>Menispermoideae</taxon>
        <taxon>Cissampelideae</taxon>
        <taxon>Stephania</taxon>
    </lineage>
</organism>
<dbReference type="Pfam" id="PF16113">
    <property type="entry name" value="ECH_2"/>
    <property type="match status" value="1"/>
</dbReference>
<evidence type="ECO:0000256" key="1">
    <source>
        <dbReference type="ARBA" id="ARBA00022801"/>
    </source>
</evidence>
<sequence length="348" mass="38677">MLNFSSVSQYVPALLREPLISPIILEEKSSTRVITLNRPHKLNSLNNDMISDLLKKLTAIEKDPKVKLVILKGNGKAFSTGGDLAAVLRAADDHWSLAASIHREASILIHLIATYDKPLVFAMPEASFGYFPDAGASHFLSKLPGFFGEYLGLTGARINGAEMLACGLATHFIPSIYLASLERELCRTNFANPVVISKILDAFAQRVSTKEESAYRSLDVINKCFSKNTVEEIFSTLEQQAVKGDKWVLTAIKSMKSASPTSLKIYLKSIREGRNQDISQCLIREFRMACHVFHKTVNGDGFEWQPLKLELVSDKMVDQFFTKIEDENWAELQFPSKSSLATLGSAKL</sequence>
<dbReference type="GO" id="GO:0003860">
    <property type="term" value="F:3-hydroxyisobutyryl-CoA hydrolase activity"/>
    <property type="evidence" value="ECO:0007669"/>
    <property type="project" value="UniProtKB-UniRule"/>
</dbReference>
<comment type="similarity">
    <text evidence="2">Belongs to the enoyl-CoA hydratase/isomerase family.</text>
</comment>
<comment type="caution">
    <text evidence="4">The sequence shown here is derived from an EMBL/GenBank/DDBJ whole genome shotgun (WGS) entry which is preliminary data.</text>
</comment>
<dbReference type="AlphaFoldDB" id="A0AAP0K3E6"/>
<dbReference type="CDD" id="cd06558">
    <property type="entry name" value="crotonase-like"/>
    <property type="match status" value="1"/>
</dbReference>
<evidence type="ECO:0000313" key="5">
    <source>
        <dbReference type="Proteomes" id="UP001417504"/>
    </source>
</evidence>
<dbReference type="SUPFAM" id="SSF52096">
    <property type="entry name" value="ClpP/crotonase"/>
    <property type="match status" value="1"/>
</dbReference>
<dbReference type="GO" id="GO:0006574">
    <property type="term" value="P:L-valine catabolic process"/>
    <property type="evidence" value="ECO:0007669"/>
    <property type="project" value="UniProtKB-UniRule"/>
</dbReference>
<name>A0AAP0K3E6_9MAGN</name>
<proteinExistence type="inferred from homology"/>
<evidence type="ECO:0000259" key="3">
    <source>
        <dbReference type="Pfam" id="PF16113"/>
    </source>
</evidence>
<comment type="pathway">
    <text evidence="2">Amino-acid degradation; L-valine degradation.</text>
</comment>
<dbReference type="Proteomes" id="UP001417504">
    <property type="component" value="Unassembled WGS sequence"/>
</dbReference>
<comment type="function">
    <text evidence="2">Hydrolyzes 3-hydroxyisobutyryl-CoA (HIBYL-CoA), a saline catabolite. Has high activity toward isobutyryl-CoA. Could be an isobutyryl-CoA dehydrogenase that functions in valine catabolism.</text>
</comment>
<accession>A0AAP0K3E6</accession>
<evidence type="ECO:0000313" key="4">
    <source>
        <dbReference type="EMBL" id="KAK9144469.1"/>
    </source>
</evidence>
<comment type="catalytic activity">
    <reaction evidence="2">
        <text>3-hydroxy-2-methylpropanoyl-CoA + H2O = 3-hydroxy-2-methylpropanoate + CoA + H(+)</text>
        <dbReference type="Rhea" id="RHEA:20888"/>
        <dbReference type="ChEBI" id="CHEBI:11805"/>
        <dbReference type="ChEBI" id="CHEBI:15377"/>
        <dbReference type="ChEBI" id="CHEBI:15378"/>
        <dbReference type="ChEBI" id="CHEBI:57287"/>
        <dbReference type="ChEBI" id="CHEBI:57340"/>
        <dbReference type="EC" id="3.1.2.4"/>
    </reaction>
</comment>
<dbReference type="PANTHER" id="PTHR43176:SF6">
    <property type="entry name" value="3-HYDROXYISOBUTYRYL-COA HYDROLASE"/>
    <property type="match status" value="1"/>
</dbReference>
<protein>
    <recommendedName>
        <fullName evidence="2">3-hydroxyisobutyryl-CoA hydrolase</fullName>
        <shortName evidence="2">HIB-CoA hydrolase</shortName>
        <shortName evidence="2">HIBYL-CoA-H</shortName>
        <ecNumber evidence="2">3.1.2.4</ecNumber>
    </recommendedName>
    <alternativeName>
        <fullName evidence="2">3-hydroxyisobutyryl-coenzyme A hydrolase</fullName>
    </alternativeName>
</protein>
<dbReference type="PANTHER" id="PTHR43176">
    <property type="entry name" value="3-HYDROXYISOBUTYRYL-COA HYDROLASE-RELATED"/>
    <property type="match status" value="1"/>
</dbReference>
<dbReference type="InterPro" id="IPR032259">
    <property type="entry name" value="HIBYL-CoA-H"/>
</dbReference>
<feature type="domain" description="Enoyl-CoA hydratase/isomerase" evidence="3">
    <location>
        <begin position="120"/>
        <end position="321"/>
    </location>
</feature>
<evidence type="ECO:0000256" key="2">
    <source>
        <dbReference type="RuleBase" id="RU369070"/>
    </source>
</evidence>
<keyword evidence="1 2" id="KW-0378">Hydrolase</keyword>